<dbReference type="CTD" id="20238582"/>
<name>V3ZTH9_LOTGI</name>
<dbReference type="HOGENOM" id="CLU_1236281_0_0_1"/>
<keyword evidence="3" id="KW-1185">Reference proteome</keyword>
<gene>
    <name evidence="2" type="ORF">LOTGIDRAFT_161017</name>
</gene>
<dbReference type="Proteomes" id="UP000030746">
    <property type="component" value="Unassembled WGS sequence"/>
</dbReference>
<dbReference type="GeneID" id="20238582"/>
<keyword evidence="1" id="KW-0175">Coiled coil</keyword>
<dbReference type="AlphaFoldDB" id="V3ZTH9"/>
<evidence type="ECO:0000313" key="3">
    <source>
        <dbReference type="Proteomes" id="UP000030746"/>
    </source>
</evidence>
<feature type="coiled-coil region" evidence="1">
    <location>
        <begin position="35"/>
        <end position="125"/>
    </location>
</feature>
<dbReference type="EMBL" id="KB201750">
    <property type="protein sequence ID" value="ESO94768.1"/>
    <property type="molecule type" value="Genomic_DNA"/>
</dbReference>
<dbReference type="RefSeq" id="XP_009054509.1">
    <property type="nucleotide sequence ID" value="XM_009056261.1"/>
</dbReference>
<sequence length="224" mass="26223">MEIKRLKNIVTTSSLDKTLTNFWKDIRNQIRTDIKAELTAELDILKQELTDEKNKVKALVSERDKLKDEMLNFAKRQNNLDNEVRAAVIMGNNEQYSRKRNIKLLGMKENENENLRNDFKKLVTECASMNIPDNQIVAIHRSDTKTDVMKNRQGFKGKGLNIFDNVTKRNSELINRLKNNSDIYSAWYFNGKIYARSTLGKRYSFELYENIKERIAASTNRARH</sequence>
<protein>
    <submittedName>
        <fullName evidence="2">Uncharacterized protein</fullName>
    </submittedName>
</protein>
<evidence type="ECO:0000256" key="1">
    <source>
        <dbReference type="SAM" id="Coils"/>
    </source>
</evidence>
<dbReference type="KEGG" id="lgi:LOTGIDRAFT_161017"/>
<organism evidence="2 3">
    <name type="scientific">Lottia gigantea</name>
    <name type="common">Giant owl limpet</name>
    <dbReference type="NCBI Taxonomy" id="225164"/>
    <lineage>
        <taxon>Eukaryota</taxon>
        <taxon>Metazoa</taxon>
        <taxon>Spiralia</taxon>
        <taxon>Lophotrochozoa</taxon>
        <taxon>Mollusca</taxon>
        <taxon>Gastropoda</taxon>
        <taxon>Patellogastropoda</taxon>
        <taxon>Lottioidea</taxon>
        <taxon>Lottiidae</taxon>
        <taxon>Lottia</taxon>
    </lineage>
</organism>
<reference evidence="2 3" key="1">
    <citation type="journal article" date="2013" name="Nature">
        <title>Insights into bilaterian evolution from three spiralian genomes.</title>
        <authorList>
            <person name="Simakov O."/>
            <person name="Marletaz F."/>
            <person name="Cho S.J."/>
            <person name="Edsinger-Gonzales E."/>
            <person name="Havlak P."/>
            <person name="Hellsten U."/>
            <person name="Kuo D.H."/>
            <person name="Larsson T."/>
            <person name="Lv J."/>
            <person name="Arendt D."/>
            <person name="Savage R."/>
            <person name="Osoegawa K."/>
            <person name="de Jong P."/>
            <person name="Grimwood J."/>
            <person name="Chapman J.A."/>
            <person name="Shapiro H."/>
            <person name="Aerts A."/>
            <person name="Otillar R.P."/>
            <person name="Terry A.Y."/>
            <person name="Boore J.L."/>
            <person name="Grigoriev I.V."/>
            <person name="Lindberg D.R."/>
            <person name="Seaver E.C."/>
            <person name="Weisblat D.A."/>
            <person name="Putnam N.H."/>
            <person name="Rokhsar D.S."/>
        </authorList>
    </citation>
    <scope>NUCLEOTIDE SEQUENCE [LARGE SCALE GENOMIC DNA]</scope>
</reference>
<accession>V3ZTH9</accession>
<dbReference type="OrthoDB" id="7477812at2759"/>
<proteinExistence type="predicted"/>
<evidence type="ECO:0000313" key="2">
    <source>
        <dbReference type="EMBL" id="ESO94768.1"/>
    </source>
</evidence>